<feature type="chain" id="PRO_5034229458" description="FAS1 domain-containing protein" evidence="2">
    <location>
        <begin position="18"/>
        <end position="376"/>
    </location>
</feature>
<evidence type="ECO:0000256" key="1">
    <source>
        <dbReference type="SAM" id="MobiDB-lite"/>
    </source>
</evidence>
<dbReference type="PANTHER" id="PTHR10900">
    <property type="entry name" value="PERIOSTIN-RELATED"/>
    <property type="match status" value="1"/>
</dbReference>
<dbReference type="PROSITE" id="PS50213">
    <property type="entry name" value="FAS1"/>
    <property type="match status" value="2"/>
</dbReference>
<dbReference type="InterPro" id="IPR000782">
    <property type="entry name" value="FAS1_domain"/>
</dbReference>
<dbReference type="SUPFAM" id="SSF82153">
    <property type="entry name" value="FAS1 domain"/>
    <property type="match status" value="2"/>
</dbReference>
<evidence type="ECO:0000256" key="2">
    <source>
        <dbReference type="SAM" id="SignalP"/>
    </source>
</evidence>
<dbReference type="PANTHER" id="PTHR10900:SF77">
    <property type="entry name" value="FI19380P1"/>
    <property type="match status" value="1"/>
</dbReference>
<feature type="domain" description="FAS1" evidence="3">
    <location>
        <begin position="20"/>
        <end position="163"/>
    </location>
</feature>
<dbReference type="Pfam" id="PF02469">
    <property type="entry name" value="Fasciclin"/>
    <property type="match status" value="2"/>
</dbReference>
<dbReference type="InterPro" id="IPR050904">
    <property type="entry name" value="Adhesion/Biosynth-related"/>
</dbReference>
<gene>
    <name evidence="4" type="ORF">GJ744_007697</name>
</gene>
<dbReference type="FunFam" id="2.30.180.10:FF:000032">
    <property type="entry name" value="Fasciclin domain-containing protein, putative"/>
    <property type="match status" value="1"/>
</dbReference>
<dbReference type="SMART" id="SM00554">
    <property type="entry name" value="FAS1"/>
    <property type="match status" value="2"/>
</dbReference>
<dbReference type="EMBL" id="JAACFV010000004">
    <property type="protein sequence ID" value="KAF7513646.1"/>
    <property type="molecule type" value="Genomic_DNA"/>
</dbReference>
<keyword evidence="5" id="KW-1185">Reference proteome</keyword>
<accession>A0A8H7AUY2</accession>
<comment type="caution">
    <text evidence="4">The sequence shown here is derived from an EMBL/GenBank/DDBJ whole genome shotgun (WGS) entry which is preliminary data.</text>
</comment>
<dbReference type="GO" id="GO:0016236">
    <property type="term" value="P:macroautophagy"/>
    <property type="evidence" value="ECO:0007669"/>
    <property type="project" value="TreeGrafter"/>
</dbReference>
<feature type="domain" description="FAS1" evidence="3">
    <location>
        <begin position="165"/>
        <end position="292"/>
    </location>
</feature>
<reference evidence="4" key="1">
    <citation type="submission" date="2020-02" db="EMBL/GenBank/DDBJ databases">
        <authorList>
            <person name="Palmer J.M."/>
        </authorList>
    </citation>
    <scope>NUCLEOTIDE SEQUENCE</scope>
    <source>
        <strain evidence="4">EPUS1.4</strain>
        <tissue evidence="4">Thallus</tissue>
    </source>
</reference>
<protein>
    <recommendedName>
        <fullName evidence="3">FAS1 domain-containing protein</fullName>
    </recommendedName>
</protein>
<feature type="region of interest" description="Disordered" evidence="1">
    <location>
        <begin position="320"/>
        <end position="352"/>
    </location>
</feature>
<feature type="signal peptide" evidence="2">
    <location>
        <begin position="1"/>
        <end position="17"/>
    </location>
</feature>
<feature type="compositionally biased region" description="Low complexity" evidence="1">
    <location>
        <begin position="334"/>
        <end position="352"/>
    </location>
</feature>
<dbReference type="Gene3D" id="2.30.180.10">
    <property type="entry name" value="FAS1 domain"/>
    <property type="match status" value="2"/>
</dbReference>
<name>A0A8H7AUY2_9EURO</name>
<dbReference type="GO" id="GO:0000329">
    <property type="term" value="C:fungal-type vacuole membrane"/>
    <property type="evidence" value="ECO:0007669"/>
    <property type="project" value="TreeGrafter"/>
</dbReference>
<evidence type="ECO:0000313" key="5">
    <source>
        <dbReference type="Proteomes" id="UP000606974"/>
    </source>
</evidence>
<keyword evidence="2" id="KW-0732">Signal</keyword>
<dbReference type="AlphaFoldDB" id="A0A8H7AUY2"/>
<dbReference type="Proteomes" id="UP000606974">
    <property type="component" value="Unassembled WGS sequence"/>
</dbReference>
<evidence type="ECO:0000313" key="4">
    <source>
        <dbReference type="EMBL" id="KAF7513646.1"/>
    </source>
</evidence>
<sequence length="376" mass="38029">MQIKKLLPLALATAASAQETMNLTAALASSPELSRLTGALGLVPGVGATLGEASNITLLAPSNAAFEELNATTLNDTALIQAVLQYHVLNGTYYAENVTETPSFIPTMLMNSSYTNVTGGQVVEAVRRDGKVVFFSGLLMNSTVTQANVTFDNGIIHIIDRLLTVPANVSTTAVAANLTSLVGAVTTAQLAEAVDTTPDITIFAPNNEAFQSIGSALGNIPAEDLASVLTYHVINGTVGYSSTLSNRTLQTLNGADVTISVIDGAVFVNSARVVIPDVLVANGVVHVIDNVLNPANATATPNATMSTQMPAFSGASSASDVPFTSNVPTPTAPAPTGGAAGGSSTSSSASGAAMPMRTGAVGAAALFGGAALVYNM</sequence>
<evidence type="ECO:0000259" key="3">
    <source>
        <dbReference type="PROSITE" id="PS50213"/>
    </source>
</evidence>
<dbReference type="OrthoDB" id="286301at2759"/>
<dbReference type="InterPro" id="IPR036378">
    <property type="entry name" value="FAS1_dom_sf"/>
</dbReference>
<organism evidence="4 5">
    <name type="scientific">Endocarpon pusillum</name>
    <dbReference type="NCBI Taxonomy" id="364733"/>
    <lineage>
        <taxon>Eukaryota</taxon>
        <taxon>Fungi</taxon>
        <taxon>Dikarya</taxon>
        <taxon>Ascomycota</taxon>
        <taxon>Pezizomycotina</taxon>
        <taxon>Eurotiomycetes</taxon>
        <taxon>Chaetothyriomycetidae</taxon>
        <taxon>Verrucariales</taxon>
        <taxon>Verrucariaceae</taxon>
        <taxon>Endocarpon</taxon>
    </lineage>
</organism>
<proteinExistence type="predicted"/>